<organism evidence="2 3">
    <name type="scientific">Vigna angularis var. angularis</name>
    <dbReference type="NCBI Taxonomy" id="157739"/>
    <lineage>
        <taxon>Eukaryota</taxon>
        <taxon>Viridiplantae</taxon>
        <taxon>Streptophyta</taxon>
        <taxon>Embryophyta</taxon>
        <taxon>Tracheophyta</taxon>
        <taxon>Spermatophyta</taxon>
        <taxon>Magnoliopsida</taxon>
        <taxon>eudicotyledons</taxon>
        <taxon>Gunneridae</taxon>
        <taxon>Pentapetalae</taxon>
        <taxon>rosids</taxon>
        <taxon>fabids</taxon>
        <taxon>Fabales</taxon>
        <taxon>Fabaceae</taxon>
        <taxon>Papilionoideae</taxon>
        <taxon>50 kb inversion clade</taxon>
        <taxon>NPAAA clade</taxon>
        <taxon>indigoferoid/millettioid clade</taxon>
        <taxon>Phaseoleae</taxon>
        <taxon>Vigna</taxon>
    </lineage>
</organism>
<sequence length="94" mass="10931">MLFFFSLSLSCSFVCCCCYLCFVPFGIAFSCRSERRRTSIQDMGGGTSIIRYRICLGSLMERDVFLTKSRKEAIFKLWYPLFYCLLLLVTICLK</sequence>
<dbReference type="Proteomes" id="UP000291084">
    <property type="component" value="Chromosome 8"/>
</dbReference>
<evidence type="ECO:0000313" key="2">
    <source>
        <dbReference type="EMBL" id="BAT93629.1"/>
    </source>
</evidence>
<dbReference type="EMBL" id="AP015041">
    <property type="protein sequence ID" value="BAT93629.1"/>
    <property type="molecule type" value="Genomic_DNA"/>
</dbReference>
<protein>
    <submittedName>
        <fullName evidence="2">Uncharacterized protein</fullName>
    </submittedName>
</protein>
<dbReference type="AlphaFoldDB" id="A0A0S3SL98"/>
<keyword evidence="1" id="KW-0812">Transmembrane</keyword>
<feature type="transmembrane region" description="Helical" evidence="1">
    <location>
        <begin position="77"/>
        <end position="93"/>
    </location>
</feature>
<proteinExistence type="predicted"/>
<accession>A0A0S3SL98</accession>
<feature type="transmembrane region" description="Helical" evidence="1">
    <location>
        <begin position="6"/>
        <end position="29"/>
    </location>
</feature>
<gene>
    <name evidence="2" type="primary">Vigan.08G014900</name>
    <name evidence="2" type="ORF">VIGAN_08014900</name>
</gene>
<evidence type="ECO:0000256" key="1">
    <source>
        <dbReference type="SAM" id="Phobius"/>
    </source>
</evidence>
<evidence type="ECO:0000313" key="3">
    <source>
        <dbReference type="Proteomes" id="UP000291084"/>
    </source>
</evidence>
<keyword evidence="3" id="KW-1185">Reference proteome</keyword>
<reference evidence="2 3" key="1">
    <citation type="journal article" date="2015" name="Sci. Rep.">
        <title>The power of single molecule real-time sequencing technology in the de novo assembly of a eukaryotic genome.</title>
        <authorList>
            <person name="Sakai H."/>
            <person name="Naito K."/>
            <person name="Ogiso-Tanaka E."/>
            <person name="Takahashi Y."/>
            <person name="Iseki K."/>
            <person name="Muto C."/>
            <person name="Satou K."/>
            <person name="Teruya K."/>
            <person name="Shiroma A."/>
            <person name="Shimoji M."/>
            <person name="Hirano T."/>
            <person name="Itoh T."/>
            <person name="Kaga A."/>
            <person name="Tomooka N."/>
        </authorList>
    </citation>
    <scope>NUCLEOTIDE SEQUENCE [LARGE SCALE GENOMIC DNA]</scope>
    <source>
        <strain evidence="3">cv. Shumari</strain>
    </source>
</reference>
<name>A0A0S3SL98_PHAAN</name>
<keyword evidence="1" id="KW-0472">Membrane</keyword>
<keyword evidence="1" id="KW-1133">Transmembrane helix</keyword>